<dbReference type="InterPro" id="IPR000838">
    <property type="entry name" value="RNA_pol_sigma70_ECF_CS"/>
</dbReference>
<dbReference type="GO" id="GO:0016987">
    <property type="term" value="F:sigma factor activity"/>
    <property type="evidence" value="ECO:0007669"/>
    <property type="project" value="UniProtKB-KW"/>
</dbReference>
<keyword evidence="2 6" id="KW-0805">Transcription regulation</keyword>
<dbReference type="Proteomes" id="UP000744438">
    <property type="component" value="Unassembled WGS sequence"/>
</dbReference>
<dbReference type="Gene3D" id="1.10.1740.10">
    <property type="match status" value="1"/>
</dbReference>
<keyword evidence="4 6" id="KW-0238">DNA-binding</keyword>
<dbReference type="InterPro" id="IPR036388">
    <property type="entry name" value="WH-like_DNA-bd_sf"/>
</dbReference>
<reference evidence="9" key="1">
    <citation type="submission" date="2020-10" db="EMBL/GenBank/DDBJ databases">
        <title>Microbiome of the Black Sea water column analyzed by genome centric metagenomics.</title>
        <authorList>
            <person name="Cabello-Yeves P.J."/>
            <person name="Callieri C."/>
            <person name="Picazo A."/>
            <person name="Mehrshad M."/>
            <person name="Haro-Moreno J.M."/>
            <person name="Roda-Garcia J."/>
            <person name="Dzembekova N."/>
            <person name="Slabakova V."/>
            <person name="Slabakova N."/>
            <person name="Moncheva S."/>
            <person name="Rodriguez-Valera F."/>
        </authorList>
    </citation>
    <scope>NUCLEOTIDE SEQUENCE</scope>
    <source>
        <strain evidence="9">BS307-5m-G49</strain>
    </source>
</reference>
<dbReference type="Pfam" id="PF08281">
    <property type="entry name" value="Sigma70_r4_2"/>
    <property type="match status" value="1"/>
</dbReference>
<dbReference type="NCBIfam" id="TIGR02937">
    <property type="entry name" value="sigma70-ECF"/>
    <property type="match status" value="1"/>
</dbReference>
<dbReference type="EMBL" id="JADHQC010000006">
    <property type="protein sequence ID" value="MBL6811622.1"/>
    <property type="molecule type" value="Genomic_DNA"/>
</dbReference>
<gene>
    <name evidence="9" type="ORF">ISQ63_01915</name>
</gene>
<dbReference type="InterPro" id="IPR039425">
    <property type="entry name" value="RNA_pol_sigma-70-like"/>
</dbReference>
<organism evidence="9 10">
    <name type="scientific">SAR86 cluster bacterium</name>
    <dbReference type="NCBI Taxonomy" id="2030880"/>
    <lineage>
        <taxon>Bacteria</taxon>
        <taxon>Pseudomonadati</taxon>
        <taxon>Pseudomonadota</taxon>
        <taxon>Gammaproteobacteria</taxon>
        <taxon>SAR86 cluster</taxon>
    </lineage>
</organism>
<dbReference type="PROSITE" id="PS01063">
    <property type="entry name" value="SIGMA70_ECF"/>
    <property type="match status" value="1"/>
</dbReference>
<comment type="caution">
    <text evidence="9">The sequence shown here is derived from an EMBL/GenBank/DDBJ whole genome shotgun (WGS) entry which is preliminary data.</text>
</comment>
<evidence type="ECO:0000256" key="3">
    <source>
        <dbReference type="ARBA" id="ARBA00023082"/>
    </source>
</evidence>
<keyword evidence="5 6" id="KW-0804">Transcription</keyword>
<evidence type="ECO:0000256" key="2">
    <source>
        <dbReference type="ARBA" id="ARBA00023015"/>
    </source>
</evidence>
<dbReference type="GO" id="GO:0003677">
    <property type="term" value="F:DNA binding"/>
    <property type="evidence" value="ECO:0007669"/>
    <property type="project" value="UniProtKB-KW"/>
</dbReference>
<evidence type="ECO:0000313" key="9">
    <source>
        <dbReference type="EMBL" id="MBL6811622.1"/>
    </source>
</evidence>
<dbReference type="PANTHER" id="PTHR43133">
    <property type="entry name" value="RNA POLYMERASE ECF-TYPE SIGMA FACTO"/>
    <property type="match status" value="1"/>
</dbReference>
<dbReference type="InterPro" id="IPR007627">
    <property type="entry name" value="RNA_pol_sigma70_r2"/>
</dbReference>
<dbReference type="InterPro" id="IPR013325">
    <property type="entry name" value="RNA_pol_sigma_r2"/>
</dbReference>
<name>A0A937LE99_9GAMM</name>
<comment type="similarity">
    <text evidence="1 6">Belongs to the sigma-70 factor family. ECF subfamily.</text>
</comment>
<proteinExistence type="inferred from homology"/>
<dbReference type="InterPro" id="IPR014284">
    <property type="entry name" value="RNA_pol_sigma-70_dom"/>
</dbReference>
<dbReference type="SUPFAM" id="SSF88659">
    <property type="entry name" value="Sigma3 and sigma4 domains of RNA polymerase sigma factors"/>
    <property type="match status" value="1"/>
</dbReference>
<protein>
    <recommendedName>
        <fullName evidence="6">RNA polymerase sigma factor</fullName>
    </recommendedName>
</protein>
<evidence type="ECO:0000259" key="8">
    <source>
        <dbReference type="Pfam" id="PF08281"/>
    </source>
</evidence>
<dbReference type="Gene3D" id="1.10.10.10">
    <property type="entry name" value="Winged helix-like DNA-binding domain superfamily/Winged helix DNA-binding domain"/>
    <property type="match status" value="1"/>
</dbReference>
<evidence type="ECO:0000256" key="6">
    <source>
        <dbReference type="RuleBase" id="RU000716"/>
    </source>
</evidence>
<dbReference type="GO" id="GO:0006352">
    <property type="term" value="P:DNA-templated transcription initiation"/>
    <property type="evidence" value="ECO:0007669"/>
    <property type="project" value="InterPro"/>
</dbReference>
<evidence type="ECO:0000259" key="7">
    <source>
        <dbReference type="Pfam" id="PF04542"/>
    </source>
</evidence>
<dbReference type="AlphaFoldDB" id="A0A937LE99"/>
<feature type="domain" description="RNA polymerase sigma factor 70 region 4 type 2" evidence="8">
    <location>
        <begin position="126"/>
        <end position="174"/>
    </location>
</feature>
<evidence type="ECO:0000256" key="1">
    <source>
        <dbReference type="ARBA" id="ARBA00010641"/>
    </source>
</evidence>
<dbReference type="InterPro" id="IPR013249">
    <property type="entry name" value="RNA_pol_sigma70_r4_t2"/>
</dbReference>
<evidence type="ECO:0000256" key="5">
    <source>
        <dbReference type="ARBA" id="ARBA00023163"/>
    </source>
</evidence>
<keyword evidence="3 6" id="KW-0731">Sigma factor</keyword>
<dbReference type="PANTHER" id="PTHR43133:SF53">
    <property type="entry name" value="ECF RNA POLYMERASE SIGMA-E FACTOR"/>
    <property type="match status" value="1"/>
</dbReference>
<dbReference type="SUPFAM" id="SSF88946">
    <property type="entry name" value="Sigma2 domain of RNA polymerase sigma factors"/>
    <property type="match status" value="1"/>
</dbReference>
<feature type="domain" description="RNA polymerase sigma-70 region 2" evidence="7">
    <location>
        <begin position="22"/>
        <end position="89"/>
    </location>
</feature>
<dbReference type="InterPro" id="IPR013324">
    <property type="entry name" value="RNA_pol_sigma_r3/r4-like"/>
</dbReference>
<evidence type="ECO:0000313" key="10">
    <source>
        <dbReference type="Proteomes" id="UP000744438"/>
    </source>
</evidence>
<sequence>MENDINIINLVKKGDVRAFDILVVKYQDRLVYSVFKFCKDFELSQDIAQEAFVKAFRNIDKFRGESSFYTWIYRIAINTAKNYFSNKSRGAETYNEEVLDGALSDLSLNSDNPETLLAAEEMKDAVNQTFQNLPDEIRSTLSLREYDGLSYEEIAKVQNCPIGTVRSRIFKGRELINETFSKLGLSKSWSN</sequence>
<dbReference type="CDD" id="cd06171">
    <property type="entry name" value="Sigma70_r4"/>
    <property type="match status" value="1"/>
</dbReference>
<evidence type="ECO:0000256" key="4">
    <source>
        <dbReference type="ARBA" id="ARBA00023125"/>
    </source>
</evidence>
<accession>A0A937LE99</accession>
<dbReference type="Pfam" id="PF04542">
    <property type="entry name" value="Sigma70_r2"/>
    <property type="match status" value="1"/>
</dbReference>